<reference evidence="1 2" key="1">
    <citation type="journal article" date="2023" name="Sci. Data">
        <title>Genome assembly of the Korean intertidal mud-creeper Batillaria attramentaria.</title>
        <authorList>
            <person name="Patra A.K."/>
            <person name="Ho P.T."/>
            <person name="Jun S."/>
            <person name="Lee S.J."/>
            <person name="Kim Y."/>
            <person name="Won Y.J."/>
        </authorList>
    </citation>
    <scope>NUCLEOTIDE SEQUENCE [LARGE SCALE GENOMIC DNA]</scope>
    <source>
        <strain evidence="1">Wonlab-2016</strain>
    </source>
</reference>
<keyword evidence="2" id="KW-1185">Reference proteome</keyword>
<dbReference type="EMBL" id="JACVVK020000091">
    <property type="protein sequence ID" value="KAK7493626.1"/>
    <property type="molecule type" value="Genomic_DNA"/>
</dbReference>
<gene>
    <name evidence="1" type="ORF">BaRGS_00015138</name>
</gene>
<evidence type="ECO:0000313" key="1">
    <source>
        <dbReference type="EMBL" id="KAK7493626.1"/>
    </source>
</evidence>
<proteinExistence type="predicted"/>
<name>A0ABD0L306_9CAEN</name>
<dbReference type="Proteomes" id="UP001519460">
    <property type="component" value="Unassembled WGS sequence"/>
</dbReference>
<comment type="caution">
    <text evidence="1">The sequence shown here is derived from an EMBL/GenBank/DDBJ whole genome shotgun (WGS) entry which is preliminary data.</text>
</comment>
<sequence length="102" mass="11303">MQIWKQTSESHMAINSTAIPGYRQAQTLKAKKRNGWARLSQSGGKTGLNLDKLQSRWPQLPSEIEQLGAAECWLVWHLSKLIYSTAGCSFGFCRLSCCGSAV</sequence>
<dbReference type="AlphaFoldDB" id="A0ABD0L306"/>
<accession>A0ABD0L306</accession>
<protein>
    <submittedName>
        <fullName evidence="1">Uncharacterized protein</fullName>
    </submittedName>
</protein>
<evidence type="ECO:0000313" key="2">
    <source>
        <dbReference type="Proteomes" id="UP001519460"/>
    </source>
</evidence>
<organism evidence="1 2">
    <name type="scientific">Batillaria attramentaria</name>
    <dbReference type="NCBI Taxonomy" id="370345"/>
    <lineage>
        <taxon>Eukaryota</taxon>
        <taxon>Metazoa</taxon>
        <taxon>Spiralia</taxon>
        <taxon>Lophotrochozoa</taxon>
        <taxon>Mollusca</taxon>
        <taxon>Gastropoda</taxon>
        <taxon>Caenogastropoda</taxon>
        <taxon>Sorbeoconcha</taxon>
        <taxon>Cerithioidea</taxon>
        <taxon>Batillariidae</taxon>
        <taxon>Batillaria</taxon>
    </lineage>
</organism>